<protein>
    <submittedName>
        <fullName evidence="7">Methyltransferase</fullName>
    </submittedName>
</protein>
<dbReference type="PROSITE" id="PS51683">
    <property type="entry name" value="SAM_OMT_II"/>
    <property type="match status" value="1"/>
</dbReference>
<evidence type="ECO:0000256" key="1">
    <source>
        <dbReference type="ARBA" id="ARBA00022603"/>
    </source>
</evidence>
<dbReference type="OrthoDB" id="4145676at2"/>
<dbReference type="GO" id="GO:0046983">
    <property type="term" value="F:protein dimerization activity"/>
    <property type="evidence" value="ECO:0007669"/>
    <property type="project" value="InterPro"/>
</dbReference>
<comment type="caution">
    <text evidence="7">The sequence shown here is derived from an EMBL/GenBank/DDBJ whole genome shotgun (WGS) entry which is preliminary data.</text>
</comment>
<keyword evidence="3" id="KW-0949">S-adenosyl-L-methionine</keyword>
<dbReference type="EMBL" id="SMKX01000051">
    <property type="protein sequence ID" value="TDD58516.1"/>
    <property type="molecule type" value="Genomic_DNA"/>
</dbReference>
<dbReference type="Pfam" id="PF08100">
    <property type="entry name" value="Dimerisation"/>
    <property type="match status" value="1"/>
</dbReference>
<feature type="domain" description="O-methyltransferase dimerisation" evidence="6">
    <location>
        <begin position="15"/>
        <end position="84"/>
    </location>
</feature>
<dbReference type="Gene3D" id="3.40.50.150">
    <property type="entry name" value="Vaccinia Virus protein VP39"/>
    <property type="match status" value="1"/>
</dbReference>
<dbReference type="PANTHER" id="PTHR43712:SF2">
    <property type="entry name" value="O-METHYLTRANSFERASE CICE"/>
    <property type="match status" value="1"/>
</dbReference>
<dbReference type="Pfam" id="PF00891">
    <property type="entry name" value="Methyltransf_2"/>
    <property type="match status" value="1"/>
</dbReference>
<dbReference type="SUPFAM" id="SSF46785">
    <property type="entry name" value="Winged helix' DNA-binding domain"/>
    <property type="match status" value="1"/>
</dbReference>
<dbReference type="GO" id="GO:0032259">
    <property type="term" value="P:methylation"/>
    <property type="evidence" value="ECO:0007669"/>
    <property type="project" value="UniProtKB-KW"/>
</dbReference>
<feature type="domain" description="O-methyltransferase C-terminal" evidence="5">
    <location>
        <begin position="110"/>
        <end position="312"/>
    </location>
</feature>
<dbReference type="AlphaFoldDB" id="A0A4R4ZKD4"/>
<dbReference type="PIRSF" id="PIRSF005739">
    <property type="entry name" value="O-mtase"/>
    <property type="match status" value="1"/>
</dbReference>
<dbReference type="SUPFAM" id="SSF53335">
    <property type="entry name" value="S-adenosyl-L-methionine-dependent methyltransferases"/>
    <property type="match status" value="1"/>
</dbReference>
<dbReference type="PANTHER" id="PTHR43712">
    <property type="entry name" value="PUTATIVE (AFU_ORTHOLOGUE AFUA_4G14580)-RELATED"/>
    <property type="match status" value="1"/>
</dbReference>
<dbReference type="InterPro" id="IPR036390">
    <property type="entry name" value="WH_DNA-bd_sf"/>
</dbReference>
<dbReference type="GO" id="GO:0008171">
    <property type="term" value="F:O-methyltransferase activity"/>
    <property type="evidence" value="ECO:0007669"/>
    <property type="project" value="InterPro"/>
</dbReference>
<gene>
    <name evidence="7" type="ORF">E1263_19085</name>
</gene>
<dbReference type="InterPro" id="IPR016461">
    <property type="entry name" value="COMT-like"/>
</dbReference>
<keyword evidence="8" id="KW-1185">Reference proteome</keyword>
<dbReference type="InterPro" id="IPR029063">
    <property type="entry name" value="SAM-dependent_MTases_sf"/>
</dbReference>
<dbReference type="Proteomes" id="UP000295124">
    <property type="component" value="Unassembled WGS sequence"/>
</dbReference>
<evidence type="ECO:0000256" key="3">
    <source>
        <dbReference type="ARBA" id="ARBA00022691"/>
    </source>
</evidence>
<dbReference type="InterPro" id="IPR036388">
    <property type="entry name" value="WH-like_DNA-bd_sf"/>
</dbReference>
<evidence type="ECO:0000256" key="2">
    <source>
        <dbReference type="ARBA" id="ARBA00022679"/>
    </source>
</evidence>
<evidence type="ECO:0000313" key="8">
    <source>
        <dbReference type="Proteomes" id="UP000295124"/>
    </source>
</evidence>
<dbReference type="InterPro" id="IPR001077">
    <property type="entry name" value="COMT_C"/>
</dbReference>
<keyword evidence="1 7" id="KW-0489">Methyltransferase</keyword>
<evidence type="ECO:0000259" key="5">
    <source>
        <dbReference type="Pfam" id="PF00891"/>
    </source>
</evidence>
<dbReference type="Gene3D" id="1.10.10.10">
    <property type="entry name" value="Winged helix-like DNA-binding domain superfamily/Winged helix DNA-binding domain"/>
    <property type="match status" value="1"/>
</dbReference>
<proteinExistence type="predicted"/>
<evidence type="ECO:0000256" key="4">
    <source>
        <dbReference type="PIRSR" id="PIRSR005739-1"/>
    </source>
</evidence>
<name>A0A4R4ZKD4_9ACTN</name>
<organism evidence="7 8">
    <name type="scientific">Kribbella antibiotica</name>
    <dbReference type="NCBI Taxonomy" id="190195"/>
    <lineage>
        <taxon>Bacteria</taxon>
        <taxon>Bacillati</taxon>
        <taxon>Actinomycetota</taxon>
        <taxon>Actinomycetes</taxon>
        <taxon>Propionibacteriales</taxon>
        <taxon>Kribbellaceae</taxon>
        <taxon>Kribbella</taxon>
    </lineage>
</organism>
<evidence type="ECO:0000259" key="6">
    <source>
        <dbReference type="Pfam" id="PF08100"/>
    </source>
</evidence>
<feature type="active site" description="Proton acceptor" evidence="4">
    <location>
        <position position="242"/>
    </location>
</feature>
<keyword evidence="2 7" id="KW-0808">Transferase</keyword>
<dbReference type="InterPro" id="IPR012967">
    <property type="entry name" value="COMT_dimerisation"/>
</dbReference>
<reference evidence="7 8" key="1">
    <citation type="submission" date="2019-03" db="EMBL/GenBank/DDBJ databases">
        <title>Draft genome sequences of novel Actinobacteria.</title>
        <authorList>
            <person name="Sahin N."/>
            <person name="Ay H."/>
            <person name="Saygin H."/>
        </authorList>
    </citation>
    <scope>NUCLEOTIDE SEQUENCE [LARGE SCALE GENOMIC DNA]</scope>
    <source>
        <strain evidence="7 8">JCM 13523</strain>
    </source>
</reference>
<accession>A0A4R4ZKD4</accession>
<evidence type="ECO:0000313" key="7">
    <source>
        <dbReference type="EMBL" id="TDD58516.1"/>
    </source>
</evidence>
<sequence>MIAAMDNGERLQAMVTGYRVSAALSVAAELGLSDELTAGPRTLGELAGAVGADEETLGRLLRALVAAGVYDEADGNYQNTPLGEGLRSDVPGSLRPLARTLQDPALWAAWGHLEHSVRTGETAFEALHGVDVWTHRQRLPQQNLIFNDTMAALSSDIAQAVATTYDFGRSHDVVDVGGGRGVLLEAVLTEHDHLAGTVFDLAHVVAEAPKSAALRERWSAVAGSFFEELPPADAYLLKSILHDWSDDRCLDILRTCAASLNPGGVVLVVEVVLDRPGRELGAAFSDLNMLVLPGGRERTEQQFAGLFAAAGLRLIRVLDTTTRMSILEATKA</sequence>